<dbReference type="EMBL" id="ACPB03024251">
    <property type="status" value="NOT_ANNOTATED_CDS"/>
    <property type="molecule type" value="Genomic_DNA"/>
</dbReference>
<reference evidence="2" key="1">
    <citation type="submission" date="2015-05" db="UniProtKB">
        <authorList>
            <consortium name="EnsemblMetazoa"/>
        </authorList>
    </citation>
    <scope>IDENTIFICATION</scope>
</reference>
<evidence type="ECO:0000313" key="3">
    <source>
        <dbReference type="Proteomes" id="UP000015103"/>
    </source>
</evidence>
<name>T1IFQ7_RHOPR</name>
<sequence length="85" mass="8886">KIAILLAVIAICLAGNKVTDRDNSDTNVQVDTNTVVGGGSALANQNSAHTQITGDNWAPIIGIQDSSTTDLDDEDEDDSEDDADK</sequence>
<dbReference type="VEuPathDB" id="VectorBase:RPRC015126"/>
<dbReference type="InParanoid" id="T1IFQ7"/>
<evidence type="ECO:0000256" key="1">
    <source>
        <dbReference type="SAM" id="MobiDB-lite"/>
    </source>
</evidence>
<organism evidence="2 3">
    <name type="scientific">Rhodnius prolixus</name>
    <name type="common">Triatomid bug</name>
    <dbReference type="NCBI Taxonomy" id="13249"/>
    <lineage>
        <taxon>Eukaryota</taxon>
        <taxon>Metazoa</taxon>
        <taxon>Ecdysozoa</taxon>
        <taxon>Arthropoda</taxon>
        <taxon>Hexapoda</taxon>
        <taxon>Insecta</taxon>
        <taxon>Pterygota</taxon>
        <taxon>Neoptera</taxon>
        <taxon>Paraneoptera</taxon>
        <taxon>Hemiptera</taxon>
        <taxon>Heteroptera</taxon>
        <taxon>Panheteroptera</taxon>
        <taxon>Cimicomorpha</taxon>
        <taxon>Reduviidae</taxon>
        <taxon>Triatominae</taxon>
        <taxon>Rhodnius</taxon>
    </lineage>
</organism>
<feature type="compositionally biased region" description="Acidic residues" evidence="1">
    <location>
        <begin position="70"/>
        <end position="85"/>
    </location>
</feature>
<proteinExistence type="predicted"/>
<protein>
    <submittedName>
        <fullName evidence="2">Uncharacterized protein</fullName>
    </submittedName>
</protein>
<dbReference type="EnsemblMetazoa" id="RPRC015126-RA">
    <property type="protein sequence ID" value="RPRC015126-PA"/>
    <property type="gene ID" value="RPRC015126"/>
</dbReference>
<feature type="region of interest" description="Disordered" evidence="1">
    <location>
        <begin position="55"/>
        <end position="85"/>
    </location>
</feature>
<keyword evidence="3" id="KW-1185">Reference proteome</keyword>
<accession>T1IFQ7</accession>
<dbReference type="Proteomes" id="UP000015103">
    <property type="component" value="Unassembled WGS sequence"/>
</dbReference>
<dbReference type="HOGENOM" id="CLU_2519068_0_0_1"/>
<dbReference type="AlphaFoldDB" id="T1IFQ7"/>
<evidence type="ECO:0000313" key="2">
    <source>
        <dbReference type="EnsemblMetazoa" id="RPRC015126-PA"/>
    </source>
</evidence>